<dbReference type="InterPro" id="IPR011701">
    <property type="entry name" value="MFS"/>
</dbReference>
<feature type="transmembrane region" description="Helical" evidence="5">
    <location>
        <begin position="313"/>
        <end position="336"/>
    </location>
</feature>
<proteinExistence type="predicted"/>
<accession>A0ABS1F843</accession>
<evidence type="ECO:0000256" key="1">
    <source>
        <dbReference type="ARBA" id="ARBA00004141"/>
    </source>
</evidence>
<keyword evidence="2 5" id="KW-0812">Transmembrane</keyword>
<feature type="transmembrane region" description="Helical" evidence="5">
    <location>
        <begin position="12"/>
        <end position="31"/>
    </location>
</feature>
<reference evidence="8" key="1">
    <citation type="submission" date="2021-01" db="EMBL/GenBank/DDBJ databases">
        <title>Genome public.</title>
        <authorList>
            <person name="Liu C."/>
            <person name="Sun Q."/>
        </authorList>
    </citation>
    <scope>NUCLEOTIDE SEQUENCE [LARGE SCALE GENOMIC DNA]</scope>
    <source>
        <strain evidence="8">YIM B02556</strain>
    </source>
</reference>
<gene>
    <name evidence="7" type="ORF">JHL17_19375</name>
</gene>
<evidence type="ECO:0000313" key="7">
    <source>
        <dbReference type="EMBL" id="MBK1839575.1"/>
    </source>
</evidence>
<feature type="transmembrane region" description="Helical" evidence="5">
    <location>
        <begin position="104"/>
        <end position="126"/>
    </location>
</feature>
<keyword evidence="3 5" id="KW-1133">Transmembrane helix</keyword>
<comment type="subcellular location">
    <subcellularLocation>
        <location evidence="1">Membrane</location>
        <topology evidence="1">Multi-pass membrane protein</topology>
    </subcellularLocation>
</comment>
<feature type="transmembrane region" description="Helical" evidence="5">
    <location>
        <begin position="78"/>
        <end position="98"/>
    </location>
</feature>
<dbReference type="PROSITE" id="PS50850">
    <property type="entry name" value="MFS"/>
    <property type="match status" value="1"/>
</dbReference>
<keyword evidence="4 5" id="KW-0472">Membrane</keyword>
<evidence type="ECO:0000313" key="8">
    <source>
        <dbReference type="Proteomes" id="UP000652760"/>
    </source>
</evidence>
<evidence type="ECO:0000259" key="6">
    <source>
        <dbReference type="PROSITE" id="PS50850"/>
    </source>
</evidence>
<dbReference type="PANTHER" id="PTHR11662:SF399">
    <property type="entry name" value="FI19708P1-RELATED"/>
    <property type="match status" value="1"/>
</dbReference>
<feature type="transmembrane region" description="Helical" evidence="5">
    <location>
        <begin position="348"/>
        <end position="374"/>
    </location>
</feature>
<evidence type="ECO:0000256" key="4">
    <source>
        <dbReference type="ARBA" id="ARBA00023136"/>
    </source>
</evidence>
<evidence type="ECO:0000256" key="2">
    <source>
        <dbReference type="ARBA" id="ARBA00022692"/>
    </source>
</evidence>
<dbReference type="InterPro" id="IPR020846">
    <property type="entry name" value="MFS_dom"/>
</dbReference>
<protein>
    <submittedName>
        <fullName evidence="7">MFS transporter</fullName>
    </submittedName>
</protein>
<feature type="transmembrane region" description="Helical" evidence="5">
    <location>
        <begin position="290"/>
        <end position="307"/>
    </location>
</feature>
<dbReference type="RefSeq" id="WP_200195523.1">
    <property type="nucleotide sequence ID" value="NZ_JAENHM010000058.1"/>
</dbReference>
<dbReference type="PANTHER" id="PTHR11662">
    <property type="entry name" value="SOLUTE CARRIER FAMILY 17"/>
    <property type="match status" value="1"/>
</dbReference>
<evidence type="ECO:0000256" key="5">
    <source>
        <dbReference type="SAM" id="Phobius"/>
    </source>
</evidence>
<dbReference type="SUPFAM" id="SSF103473">
    <property type="entry name" value="MFS general substrate transporter"/>
    <property type="match status" value="1"/>
</dbReference>
<dbReference type="Gene3D" id="1.20.1250.20">
    <property type="entry name" value="MFS general substrate transporter like domains"/>
    <property type="match status" value="2"/>
</dbReference>
<feature type="transmembrane region" description="Helical" evidence="5">
    <location>
        <begin position="146"/>
        <end position="165"/>
    </location>
</feature>
<feature type="transmembrane region" description="Helical" evidence="5">
    <location>
        <begin position="380"/>
        <end position="399"/>
    </location>
</feature>
<comment type="caution">
    <text evidence="7">The sequence shown here is derived from an EMBL/GenBank/DDBJ whole genome shotgun (WGS) entry which is preliminary data.</text>
</comment>
<dbReference type="InterPro" id="IPR050382">
    <property type="entry name" value="MFS_Na/Anion_cotransporter"/>
</dbReference>
<dbReference type="Proteomes" id="UP000652760">
    <property type="component" value="Unassembled WGS sequence"/>
</dbReference>
<keyword evidence="8" id="KW-1185">Reference proteome</keyword>
<dbReference type="Pfam" id="PF07690">
    <property type="entry name" value="MFS_1"/>
    <property type="match status" value="1"/>
</dbReference>
<evidence type="ECO:0000256" key="3">
    <source>
        <dbReference type="ARBA" id="ARBA00022989"/>
    </source>
</evidence>
<dbReference type="CDD" id="cd17319">
    <property type="entry name" value="MFS_ExuT_GudP_like"/>
    <property type="match status" value="1"/>
</dbReference>
<feature type="transmembrane region" description="Helical" evidence="5">
    <location>
        <begin position="171"/>
        <end position="187"/>
    </location>
</feature>
<feature type="domain" description="Major facilitator superfamily (MFS) profile" evidence="6">
    <location>
        <begin position="13"/>
        <end position="404"/>
    </location>
</feature>
<feature type="transmembrane region" description="Helical" evidence="5">
    <location>
        <begin position="259"/>
        <end position="278"/>
    </location>
</feature>
<dbReference type="InterPro" id="IPR036259">
    <property type="entry name" value="MFS_trans_sf"/>
</dbReference>
<dbReference type="EMBL" id="JAENHM010000058">
    <property type="protein sequence ID" value="MBK1839575.1"/>
    <property type="molecule type" value="Genomic_DNA"/>
</dbReference>
<sequence length="411" mass="44251">MSALKTHKTSIIGFSLLYLAFCISYIDRAAISIALGQIGKDFNLQASELGVVISVFFLGYSLMQIPGGWLADRFGSKYVIVISIALWSVFTVSTSFAWSLGSLIAIRLVFGIAEGGFPPAAIKAVAEMFSKDNKPKMTAFLTSSNYAGSMIAPLVMAPLILGLGWRHAFEVIGFAGIAFAVAYVLLVPNDPKSESGQGYRHAASAKRIDWATTRMLLKTPFLWQLVVVWFGLSCVNKGLDSWMPLYLLQQRGLDLKSVGVLVPIPFLLATIATAIGGWVMTRFFADREKYLLVGSALLTGIFLFAMYRSETVAALIVFQSFVYFFKSFVLATVIALPTKVLHESQIGTGIGMVNLGGQIAGFVAPMVMGFLVSASGSFDTAFGFLIVMTALSVAVASTLRTGQQRLAASVA</sequence>
<feature type="transmembrane region" description="Helical" evidence="5">
    <location>
        <begin position="51"/>
        <end position="71"/>
    </location>
</feature>
<organism evidence="7 8">
    <name type="scientific">Azospirillum endophyticum</name>
    <dbReference type="NCBI Taxonomy" id="2800326"/>
    <lineage>
        <taxon>Bacteria</taxon>
        <taxon>Pseudomonadati</taxon>
        <taxon>Pseudomonadota</taxon>
        <taxon>Alphaproteobacteria</taxon>
        <taxon>Rhodospirillales</taxon>
        <taxon>Azospirillaceae</taxon>
        <taxon>Azospirillum</taxon>
    </lineage>
</organism>
<name>A0ABS1F843_9PROT</name>